<dbReference type="InterPro" id="IPR004360">
    <property type="entry name" value="Glyas_Fos-R_dOase_dom"/>
</dbReference>
<name>A0A6G4WJW1_9HYPH</name>
<sequence>MGQPVVHFEIIGKEPEKLQRYYGELFGWTFDTSSPVSEAISNPTDYGFVDSDQNGGGIPGGVAGGEGYDGHVTFYVGVDDVETALRNAESLGGTRRLGPVRSPSGNLVVGKFEDPEGHLIGVACTK</sequence>
<comment type="caution">
    <text evidence="2">The sequence shown here is derived from an EMBL/GenBank/DDBJ whole genome shotgun (WGS) entry which is preliminary data.</text>
</comment>
<dbReference type="EMBL" id="JAAKZF010000077">
    <property type="protein sequence ID" value="NGO55051.1"/>
    <property type="molecule type" value="Genomic_DNA"/>
</dbReference>
<dbReference type="Proteomes" id="UP001642900">
    <property type="component" value="Unassembled WGS sequence"/>
</dbReference>
<evidence type="ECO:0000313" key="2">
    <source>
        <dbReference type="EMBL" id="NGO55051.1"/>
    </source>
</evidence>
<dbReference type="AlphaFoldDB" id="A0A6G4WJW1"/>
<feature type="domain" description="VOC" evidence="1">
    <location>
        <begin position="4"/>
        <end position="125"/>
    </location>
</feature>
<dbReference type="Pfam" id="PF00903">
    <property type="entry name" value="Glyoxalase"/>
    <property type="match status" value="1"/>
</dbReference>
<dbReference type="SUPFAM" id="SSF54593">
    <property type="entry name" value="Glyoxalase/Bleomycin resistance protein/Dihydroxybiphenyl dioxygenase"/>
    <property type="match status" value="1"/>
</dbReference>
<dbReference type="RefSeq" id="WP_165033415.1">
    <property type="nucleotide sequence ID" value="NZ_JAAKZF010000077.1"/>
</dbReference>
<evidence type="ECO:0000259" key="1">
    <source>
        <dbReference type="PROSITE" id="PS51819"/>
    </source>
</evidence>
<dbReference type="Gene3D" id="3.10.180.10">
    <property type="entry name" value="2,3-Dihydroxybiphenyl 1,2-Dioxygenase, domain 1"/>
    <property type="match status" value="1"/>
</dbReference>
<organism evidence="2 3">
    <name type="scientific">Allomesorhizobium camelthorni</name>
    <dbReference type="NCBI Taxonomy" id="475069"/>
    <lineage>
        <taxon>Bacteria</taxon>
        <taxon>Pseudomonadati</taxon>
        <taxon>Pseudomonadota</taxon>
        <taxon>Alphaproteobacteria</taxon>
        <taxon>Hyphomicrobiales</taxon>
        <taxon>Phyllobacteriaceae</taxon>
        <taxon>Allomesorhizobium</taxon>
    </lineage>
</organism>
<dbReference type="InterPro" id="IPR029068">
    <property type="entry name" value="Glyas_Bleomycin-R_OHBP_Dase"/>
</dbReference>
<dbReference type="PROSITE" id="PS51819">
    <property type="entry name" value="VOC"/>
    <property type="match status" value="1"/>
</dbReference>
<reference evidence="2 3" key="1">
    <citation type="submission" date="2020-02" db="EMBL/GenBank/DDBJ databases">
        <title>Genome sequence of strain CCNWXJ40-4.</title>
        <authorList>
            <person name="Gao J."/>
            <person name="Sun J."/>
        </authorList>
    </citation>
    <scope>NUCLEOTIDE SEQUENCE [LARGE SCALE GENOMIC DNA]</scope>
    <source>
        <strain evidence="2 3">CCNWXJ 40-4</strain>
    </source>
</reference>
<accession>A0A6G4WJW1</accession>
<protein>
    <submittedName>
        <fullName evidence="2">Glyoxalase</fullName>
    </submittedName>
</protein>
<gene>
    <name evidence="2" type="ORF">G6N73_28845</name>
</gene>
<proteinExistence type="predicted"/>
<keyword evidence="3" id="KW-1185">Reference proteome</keyword>
<evidence type="ECO:0000313" key="3">
    <source>
        <dbReference type="Proteomes" id="UP001642900"/>
    </source>
</evidence>
<dbReference type="InterPro" id="IPR037523">
    <property type="entry name" value="VOC_core"/>
</dbReference>